<dbReference type="AlphaFoldDB" id="A0A165H3T9"/>
<name>A0A165H3T9_9BASI</name>
<sequence>MNDASSYYYVQRRVVSAHLGAQCTGNQQPQSSDRPRQPEPLEPPRIVPRRRGEVGADLLALGIQQPHPPHIRDPEQLGHAHPVLHREVAVRRAERAPFLRRAVHVCQLHLLQVRVRPQPAERLEDREHGLAVLAQEGGAVLARVVEELAEDDAPERADGLAEVRGDVVHACVREVEGERAEGRAELDEGEDMPVARAGGRACEGEGGDGTPGAEEHWKHFGVHERVVVVHAAPLVQVQAEVPQVGQLEHAEQTGEAQRLVRRLKVLHLPDQHAQGERAREEDRGDVPQGQGAPEAAPRVIGLLGRGCVVPWAAEVQVLEPRAVQQEVDDVIEPLRDGGAQDDSLERAAAVGDQVGAERRVGESGRHPDELFQLRTALQHPRDGRLLAAVQVFKSLHNFGMRDASSDFESLGPAPDLTVPTHPDDRFRDALHLVLLIDDDPLQAERMQHPAPSSADRCKVAQVGHGLQAIFICLGDVVAIRAVEVEALHLQRVLEHVRALGLRRISQYFAPDLDRTSCQRRAHGEVLDHPRMCRCRGDERAAKVSGRPFQARADDHLKRPETWSSHLPAIIASQPHVYAGTRHLRQPRL</sequence>
<dbReference type="InParanoid" id="A0A165H3T9"/>
<evidence type="ECO:0000313" key="2">
    <source>
        <dbReference type="EMBL" id="KZT58832.1"/>
    </source>
</evidence>
<keyword evidence="3" id="KW-1185">Reference proteome</keyword>
<feature type="region of interest" description="Disordered" evidence="1">
    <location>
        <begin position="20"/>
        <end position="49"/>
    </location>
</feature>
<feature type="region of interest" description="Disordered" evidence="1">
    <location>
        <begin position="269"/>
        <end position="293"/>
    </location>
</feature>
<organism evidence="2 3">
    <name type="scientific">Calocera cornea HHB12733</name>
    <dbReference type="NCBI Taxonomy" id="1353952"/>
    <lineage>
        <taxon>Eukaryota</taxon>
        <taxon>Fungi</taxon>
        <taxon>Dikarya</taxon>
        <taxon>Basidiomycota</taxon>
        <taxon>Agaricomycotina</taxon>
        <taxon>Dacrymycetes</taxon>
        <taxon>Dacrymycetales</taxon>
        <taxon>Dacrymycetaceae</taxon>
        <taxon>Calocera</taxon>
    </lineage>
</organism>
<evidence type="ECO:0000313" key="3">
    <source>
        <dbReference type="Proteomes" id="UP000076842"/>
    </source>
</evidence>
<evidence type="ECO:0000256" key="1">
    <source>
        <dbReference type="SAM" id="MobiDB-lite"/>
    </source>
</evidence>
<proteinExistence type="predicted"/>
<reference evidence="2 3" key="1">
    <citation type="journal article" date="2016" name="Mol. Biol. Evol.">
        <title>Comparative Genomics of Early-Diverging Mushroom-Forming Fungi Provides Insights into the Origins of Lignocellulose Decay Capabilities.</title>
        <authorList>
            <person name="Nagy L.G."/>
            <person name="Riley R."/>
            <person name="Tritt A."/>
            <person name="Adam C."/>
            <person name="Daum C."/>
            <person name="Floudas D."/>
            <person name="Sun H."/>
            <person name="Yadav J.S."/>
            <person name="Pangilinan J."/>
            <person name="Larsson K.H."/>
            <person name="Matsuura K."/>
            <person name="Barry K."/>
            <person name="Labutti K."/>
            <person name="Kuo R."/>
            <person name="Ohm R.A."/>
            <person name="Bhattacharya S.S."/>
            <person name="Shirouzu T."/>
            <person name="Yoshinaga Y."/>
            <person name="Martin F.M."/>
            <person name="Grigoriev I.V."/>
            <person name="Hibbett D.S."/>
        </authorList>
    </citation>
    <scope>NUCLEOTIDE SEQUENCE [LARGE SCALE GENOMIC DNA]</scope>
    <source>
        <strain evidence="2 3">HHB12733</strain>
    </source>
</reference>
<feature type="compositionally biased region" description="Basic and acidic residues" evidence="1">
    <location>
        <begin position="269"/>
        <end position="285"/>
    </location>
</feature>
<protein>
    <submittedName>
        <fullName evidence="2">Uncharacterized protein</fullName>
    </submittedName>
</protein>
<dbReference type="EMBL" id="KV423947">
    <property type="protein sequence ID" value="KZT58832.1"/>
    <property type="molecule type" value="Genomic_DNA"/>
</dbReference>
<dbReference type="Proteomes" id="UP000076842">
    <property type="component" value="Unassembled WGS sequence"/>
</dbReference>
<accession>A0A165H3T9</accession>
<gene>
    <name evidence="2" type="ORF">CALCODRAFT_228943</name>
</gene>